<evidence type="ECO:0000256" key="1">
    <source>
        <dbReference type="SAM" id="MobiDB-lite"/>
    </source>
</evidence>
<gene>
    <name evidence="3" type="ORF">K3174_00290</name>
</gene>
<feature type="signal peptide" evidence="2">
    <location>
        <begin position="1"/>
        <end position="19"/>
    </location>
</feature>
<name>A0ABS7J0S5_9SPHN</name>
<proteinExistence type="predicted"/>
<evidence type="ECO:0008006" key="5">
    <source>
        <dbReference type="Google" id="ProtNLM"/>
    </source>
</evidence>
<organism evidence="3 4">
    <name type="scientific">Qipengyuania qiaonensis</name>
    <dbReference type="NCBI Taxonomy" id="2867240"/>
    <lineage>
        <taxon>Bacteria</taxon>
        <taxon>Pseudomonadati</taxon>
        <taxon>Pseudomonadota</taxon>
        <taxon>Alphaproteobacteria</taxon>
        <taxon>Sphingomonadales</taxon>
        <taxon>Erythrobacteraceae</taxon>
        <taxon>Qipengyuania</taxon>
    </lineage>
</organism>
<dbReference type="EMBL" id="JAIGNO010000001">
    <property type="protein sequence ID" value="MBX7480954.1"/>
    <property type="molecule type" value="Genomic_DNA"/>
</dbReference>
<evidence type="ECO:0000313" key="3">
    <source>
        <dbReference type="EMBL" id="MBX7480954.1"/>
    </source>
</evidence>
<protein>
    <recommendedName>
        <fullName evidence="5">Lipoprotein</fullName>
    </recommendedName>
</protein>
<evidence type="ECO:0000313" key="4">
    <source>
        <dbReference type="Proteomes" id="UP000755104"/>
    </source>
</evidence>
<dbReference type="PROSITE" id="PS51257">
    <property type="entry name" value="PROKAR_LIPOPROTEIN"/>
    <property type="match status" value="1"/>
</dbReference>
<feature type="chain" id="PRO_5046544835" description="Lipoprotein" evidence="2">
    <location>
        <begin position="20"/>
        <end position="186"/>
    </location>
</feature>
<evidence type="ECO:0000256" key="2">
    <source>
        <dbReference type="SAM" id="SignalP"/>
    </source>
</evidence>
<keyword evidence="2" id="KW-0732">Signal</keyword>
<feature type="compositionally biased region" description="Pro residues" evidence="1">
    <location>
        <begin position="26"/>
        <end position="54"/>
    </location>
</feature>
<dbReference type="Proteomes" id="UP000755104">
    <property type="component" value="Unassembled WGS sequence"/>
</dbReference>
<reference evidence="3 4" key="1">
    <citation type="submission" date="2021-08" db="EMBL/GenBank/DDBJ databases">
        <title>Comparative Genomics Analysis of the Genus Qipengyuania Reveals Extensive Genetic Diversity and Metabolic Versatility, Including the Description of Fifteen Novel Species.</title>
        <authorList>
            <person name="Liu Y."/>
        </authorList>
    </citation>
    <scope>NUCLEOTIDE SEQUENCE [LARGE SCALE GENOMIC DNA]</scope>
    <source>
        <strain evidence="3 4">6D47A</strain>
    </source>
</reference>
<comment type="caution">
    <text evidence="3">The sequence shown here is derived from an EMBL/GenBank/DDBJ whole genome shotgun (WGS) entry which is preliminary data.</text>
</comment>
<sequence length="186" mass="19896">MKPIYAHFGGALALSFAIAACVPAPDSTPAPAPTPTPRPAAPAPPPPPPSPPPAEDWIDRPQTAGDWNYRTQSDGMTVASFGIDARDPILGLRCDRQRRIISIGRKADASREVPIVIRTETATRQFSTHPAQGSVGPILSLDIPANDRFLDAIALTRGRFAVEAPGLSTLYLPAWGEVTRVIEDCR</sequence>
<accession>A0ABS7J0S5</accession>
<feature type="region of interest" description="Disordered" evidence="1">
    <location>
        <begin position="25"/>
        <end position="66"/>
    </location>
</feature>
<keyword evidence="4" id="KW-1185">Reference proteome</keyword>